<dbReference type="AlphaFoldDB" id="A0AA38VZ08"/>
<evidence type="ECO:0008006" key="4">
    <source>
        <dbReference type="Google" id="ProtNLM"/>
    </source>
</evidence>
<evidence type="ECO:0000313" key="3">
    <source>
        <dbReference type="Proteomes" id="UP001174691"/>
    </source>
</evidence>
<organism evidence="2 3">
    <name type="scientific">Coniochaeta hoffmannii</name>
    <dbReference type="NCBI Taxonomy" id="91930"/>
    <lineage>
        <taxon>Eukaryota</taxon>
        <taxon>Fungi</taxon>
        <taxon>Dikarya</taxon>
        <taxon>Ascomycota</taxon>
        <taxon>Pezizomycotina</taxon>
        <taxon>Sordariomycetes</taxon>
        <taxon>Sordariomycetidae</taxon>
        <taxon>Coniochaetales</taxon>
        <taxon>Coniochaetaceae</taxon>
        <taxon>Coniochaeta</taxon>
    </lineage>
</organism>
<reference evidence="2" key="1">
    <citation type="submission" date="2022-07" db="EMBL/GenBank/DDBJ databases">
        <title>Fungi with potential for degradation of polypropylene.</title>
        <authorList>
            <person name="Gostincar C."/>
        </authorList>
    </citation>
    <scope>NUCLEOTIDE SEQUENCE</scope>
    <source>
        <strain evidence="2">EXF-13287</strain>
    </source>
</reference>
<proteinExistence type="predicted"/>
<feature type="region of interest" description="Disordered" evidence="1">
    <location>
        <begin position="1"/>
        <end position="42"/>
    </location>
</feature>
<gene>
    <name evidence="2" type="ORF">NKR19_g3298</name>
</gene>
<name>A0AA38VZ08_9PEZI</name>
<sequence length="323" mass="34304">MSSEKAAAPTNPIADLPSGEPIPHSTPTPSSSSSPSPAKSSHQLGALLSVTPRNIDAFLTHLNKCMSTPSGIDTVLQFICYTSRLSSSLLTALASRALSRSAADWIALVSASRTTVVAVTDSSKLPSTAAAASSLLLAKRLGNLSSLLSEARIILRLWGLLGMYFWAKRLLSQTFSSANKSSEKDTAGPRPTTLDTAIAYSQLVTCVAFQALENGAYLSSKGVMGWTPAKQGWAMKWSARLWGLYVGVELGKLAAERVARGGAQKGDVKAAAQWRSAMVRNLAWAPLTVHWGSDKGFVQDWMVGALASVPGVIQMVELWRETA</sequence>
<dbReference type="PANTHER" id="PTHR12652:SF25">
    <property type="entry name" value="MICROBODY (PEROXISOME) PROLIFERATION PROTEIN PEROXIN 11C (EUROFUNG)"/>
    <property type="match status" value="1"/>
</dbReference>
<evidence type="ECO:0000313" key="2">
    <source>
        <dbReference type="EMBL" id="KAJ9158438.1"/>
    </source>
</evidence>
<dbReference type="EMBL" id="JANBVN010000036">
    <property type="protein sequence ID" value="KAJ9158438.1"/>
    <property type="molecule type" value="Genomic_DNA"/>
</dbReference>
<dbReference type="Proteomes" id="UP001174691">
    <property type="component" value="Unassembled WGS sequence"/>
</dbReference>
<accession>A0AA38VZ08</accession>
<evidence type="ECO:0000256" key="1">
    <source>
        <dbReference type="SAM" id="MobiDB-lite"/>
    </source>
</evidence>
<dbReference type="PANTHER" id="PTHR12652">
    <property type="entry name" value="PEROXISOMAL BIOGENESIS FACTOR 11"/>
    <property type="match status" value="1"/>
</dbReference>
<protein>
    <recommendedName>
        <fullName evidence="4">Peroxin 11C</fullName>
    </recommendedName>
</protein>
<comment type="caution">
    <text evidence="2">The sequence shown here is derived from an EMBL/GenBank/DDBJ whole genome shotgun (WGS) entry which is preliminary data.</text>
</comment>
<keyword evidence="3" id="KW-1185">Reference proteome</keyword>
<feature type="compositionally biased region" description="Low complexity" evidence="1">
    <location>
        <begin position="21"/>
        <end position="41"/>
    </location>
</feature>